<accession>A0A0D2ALH8</accession>
<feature type="compositionally biased region" description="Polar residues" evidence="2">
    <location>
        <begin position="112"/>
        <end position="124"/>
    </location>
</feature>
<feature type="region of interest" description="Disordered" evidence="2">
    <location>
        <begin position="25"/>
        <end position="53"/>
    </location>
</feature>
<dbReference type="PANTHER" id="PTHR47784:SF5">
    <property type="entry name" value="STEROL UPTAKE CONTROL PROTEIN 2"/>
    <property type="match status" value="1"/>
</dbReference>
<dbReference type="PROSITE" id="PS00463">
    <property type="entry name" value="ZN2_CY6_FUNGAL_1"/>
    <property type="match status" value="1"/>
</dbReference>
<evidence type="ECO:0000256" key="1">
    <source>
        <dbReference type="ARBA" id="ARBA00023242"/>
    </source>
</evidence>
<dbReference type="Pfam" id="PF00172">
    <property type="entry name" value="Zn_clus"/>
    <property type="match status" value="1"/>
</dbReference>
<dbReference type="Gene3D" id="4.10.240.10">
    <property type="entry name" value="Zn(2)-C6 fungal-type DNA-binding domain"/>
    <property type="match status" value="1"/>
</dbReference>
<dbReference type="SMART" id="SM00066">
    <property type="entry name" value="GAL4"/>
    <property type="match status" value="1"/>
</dbReference>
<sequence>MFGLCKPSFRAASELCEPVSFFLRESRKSGGPRGRPPRASAMHKRRSHTKSRKGCTNCKKRHVKCDEQGPPCAACMARGTTDTCAYQTKPSDARSEGQARSATTTTTTTTTPSATDAESSSRSDGPQMEESEARRLLELRLMHRWMTHTWKCMHGLDEDAEFLIEQLPQASLRYEYLLYGTLALCAADLAIHGEQTTLRARGPSFYLATAMSYYDLASQALRPQLAKQDADAHVWVYMTTVMLTTLQMAIAQCLEARGGREPRPSMIERLGLIIDLSAGSGSVALSDSFSLFSGAGGSMMQRAAELLGGPPPPCVEPALQAVIDHLHAVVSDPSAPDAEPLAPQYRPCYALVARLLELSVREESRRQIRGTCVSVPMYCGRDFYAAVTSSQPTALFLLIIFGALVEIGARDGFWWANHFGPGLVQESCLAMASAYPDCMRRPHWREGIAWARAEAGLPPLAL</sequence>
<dbReference type="AlphaFoldDB" id="A0A0D2ALH8"/>
<dbReference type="SUPFAM" id="SSF57701">
    <property type="entry name" value="Zn2/Cys6 DNA-binding domain"/>
    <property type="match status" value="1"/>
</dbReference>
<dbReference type="STRING" id="253628.A0A0D2ALH8"/>
<dbReference type="InterPro" id="IPR053157">
    <property type="entry name" value="Sterol_Uptake_Regulator"/>
</dbReference>
<dbReference type="GO" id="GO:0008270">
    <property type="term" value="F:zinc ion binding"/>
    <property type="evidence" value="ECO:0007669"/>
    <property type="project" value="InterPro"/>
</dbReference>
<gene>
    <name evidence="4" type="ORF">PV09_02211</name>
</gene>
<keyword evidence="5" id="KW-1185">Reference proteome</keyword>
<dbReference type="GO" id="GO:0001228">
    <property type="term" value="F:DNA-binding transcription activator activity, RNA polymerase II-specific"/>
    <property type="evidence" value="ECO:0007669"/>
    <property type="project" value="TreeGrafter"/>
</dbReference>
<feature type="domain" description="Zn(2)-C6 fungal-type" evidence="3">
    <location>
        <begin position="54"/>
        <end position="86"/>
    </location>
</feature>
<protein>
    <recommendedName>
        <fullName evidence="3">Zn(2)-C6 fungal-type domain-containing protein</fullName>
    </recommendedName>
</protein>
<dbReference type="Proteomes" id="UP000053259">
    <property type="component" value="Unassembled WGS sequence"/>
</dbReference>
<evidence type="ECO:0000313" key="4">
    <source>
        <dbReference type="EMBL" id="KIW07365.1"/>
    </source>
</evidence>
<dbReference type="PROSITE" id="PS50048">
    <property type="entry name" value="ZN2_CY6_FUNGAL_2"/>
    <property type="match status" value="1"/>
</dbReference>
<dbReference type="HOGENOM" id="CLU_024934_5_0_1"/>
<feature type="region of interest" description="Disordered" evidence="2">
    <location>
        <begin position="88"/>
        <end position="131"/>
    </location>
</feature>
<proteinExistence type="predicted"/>
<reference evidence="4 5" key="1">
    <citation type="submission" date="2015-01" db="EMBL/GenBank/DDBJ databases">
        <title>The Genome Sequence of Ochroconis gallopava CBS43764.</title>
        <authorList>
            <consortium name="The Broad Institute Genomics Platform"/>
            <person name="Cuomo C."/>
            <person name="de Hoog S."/>
            <person name="Gorbushina A."/>
            <person name="Stielow B."/>
            <person name="Teixiera M."/>
            <person name="Abouelleil A."/>
            <person name="Chapman S.B."/>
            <person name="Priest M."/>
            <person name="Young S.K."/>
            <person name="Wortman J."/>
            <person name="Nusbaum C."/>
            <person name="Birren B."/>
        </authorList>
    </citation>
    <scope>NUCLEOTIDE SEQUENCE [LARGE SCALE GENOMIC DNA]</scope>
    <source>
        <strain evidence="4 5">CBS 43764</strain>
    </source>
</reference>
<dbReference type="InParanoid" id="A0A0D2ALH8"/>
<evidence type="ECO:0000259" key="3">
    <source>
        <dbReference type="PROSITE" id="PS50048"/>
    </source>
</evidence>
<feature type="compositionally biased region" description="Basic residues" evidence="2">
    <location>
        <begin position="41"/>
        <end position="53"/>
    </location>
</feature>
<organism evidence="4 5">
    <name type="scientific">Verruconis gallopava</name>
    <dbReference type="NCBI Taxonomy" id="253628"/>
    <lineage>
        <taxon>Eukaryota</taxon>
        <taxon>Fungi</taxon>
        <taxon>Dikarya</taxon>
        <taxon>Ascomycota</taxon>
        <taxon>Pezizomycotina</taxon>
        <taxon>Dothideomycetes</taxon>
        <taxon>Pleosporomycetidae</taxon>
        <taxon>Venturiales</taxon>
        <taxon>Sympoventuriaceae</taxon>
        <taxon>Verruconis</taxon>
    </lineage>
</organism>
<dbReference type="InterPro" id="IPR036864">
    <property type="entry name" value="Zn2-C6_fun-type_DNA-bd_sf"/>
</dbReference>
<name>A0A0D2ALH8_9PEZI</name>
<dbReference type="PANTHER" id="PTHR47784">
    <property type="entry name" value="STEROL UPTAKE CONTROL PROTEIN 2"/>
    <property type="match status" value="1"/>
</dbReference>
<dbReference type="InterPro" id="IPR001138">
    <property type="entry name" value="Zn2Cys6_DnaBD"/>
</dbReference>
<evidence type="ECO:0000256" key="2">
    <source>
        <dbReference type="SAM" id="MobiDB-lite"/>
    </source>
</evidence>
<evidence type="ECO:0000313" key="5">
    <source>
        <dbReference type="Proteomes" id="UP000053259"/>
    </source>
</evidence>
<dbReference type="CDD" id="cd00067">
    <property type="entry name" value="GAL4"/>
    <property type="match status" value="1"/>
</dbReference>
<dbReference type="RefSeq" id="XP_016217234.1">
    <property type="nucleotide sequence ID" value="XM_016355218.1"/>
</dbReference>
<dbReference type="EMBL" id="KN847533">
    <property type="protein sequence ID" value="KIW07365.1"/>
    <property type="molecule type" value="Genomic_DNA"/>
</dbReference>
<keyword evidence="1" id="KW-0539">Nucleus</keyword>
<dbReference type="OrthoDB" id="4937900at2759"/>
<dbReference type="GeneID" id="27310184"/>
<dbReference type="VEuPathDB" id="FungiDB:PV09_02211"/>